<keyword evidence="1" id="KW-0812">Transmembrane</keyword>
<reference evidence="2" key="1">
    <citation type="thesis" date="2021" institute="BYU ScholarsArchive" country="Provo, UT, USA">
        <title>Applications of and Algorithms for Genome Assembly and Genomic Analyses with an Emphasis on Marine Teleosts.</title>
        <authorList>
            <person name="Pickett B.D."/>
        </authorList>
    </citation>
    <scope>NUCLEOTIDE SEQUENCE</scope>
    <source>
        <strain evidence="2">HI-2016</strain>
    </source>
</reference>
<keyword evidence="3" id="KW-1185">Reference proteome</keyword>
<dbReference type="AlphaFoldDB" id="A0A8T2PH30"/>
<dbReference type="EMBL" id="JAFBMS010000010">
    <property type="protein sequence ID" value="KAG9348932.1"/>
    <property type="molecule type" value="Genomic_DNA"/>
</dbReference>
<comment type="caution">
    <text evidence="2">The sequence shown here is derived from an EMBL/GenBank/DDBJ whole genome shotgun (WGS) entry which is preliminary data.</text>
</comment>
<name>A0A8T2PH30_9TELE</name>
<accession>A0A8T2PH30</accession>
<keyword evidence="1" id="KW-1133">Transmembrane helix</keyword>
<feature type="transmembrane region" description="Helical" evidence="1">
    <location>
        <begin position="19"/>
        <end position="37"/>
    </location>
</feature>
<protein>
    <submittedName>
        <fullName evidence="2">Uncharacterized protein</fullName>
    </submittedName>
</protein>
<gene>
    <name evidence="2" type="ORF">JZ751_029249</name>
</gene>
<organism evidence="2 3">
    <name type="scientific">Albula glossodonta</name>
    <name type="common">roundjaw bonefish</name>
    <dbReference type="NCBI Taxonomy" id="121402"/>
    <lineage>
        <taxon>Eukaryota</taxon>
        <taxon>Metazoa</taxon>
        <taxon>Chordata</taxon>
        <taxon>Craniata</taxon>
        <taxon>Vertebrata</taxon>
        <taxon>Euteleostomi</taxon>
        <taxon>Actinopterygii</taxon>
        <taxon>Neopterygii</taxon>
        <taxon>Teleostei</taxon>
        <taxon>Albuliformes</taxon>
        <taxon>Albulidae</taxon>
        <taxon>Albula</taxon>
    </lineage>
</organism>
<dbReference type="OrthoDB" id="8956806at2759"/>
<evidence type="ECO:0000256" key="1">
    <source>
        <dbReference type="SAM" id="Phobius"/>
    </source>
</evidence>
<evidence type="ECO:0000313" key="2">
    <source>
        <dbReference type="EMBL" id="KAG9348932.1"/>
    </source>
</evidence>
<feature type="transmembrane region" description="Helical" evidence="1">
    <location>
        <begin position="43"/>
        <end position="71"/>
    </location>
</feature>
<keyword evidence="1" id="KW-0472">Membrane</keyword>
<dbReference type="Proteomes" id="UP000824540">
    <property type="component" value="Unassembled WGS sequence"/>
</dbReference>
<proteinExistence type="predicted"/>
<evidence type="ECO:0000313" key="3">
    <source>
        <dbReference type="Proteomes" id="UP000824540"/>
    </source>
</evidence>
<sequence length="260" mass="29195">MEVSVFVTRLMSNAARRELLCNFLPLFDVILNTLHLWVRLIIIIIIVIIVIVIIIYIIIIITIIISCLLFVNYLRMYLENKGGREVEMSQTGGQSHQGRSGHRASDAVAGNFDELRLLKSFSEMMDSQKLQQGVAAPPGHCVIYAEDFGPIREEEGHNFNVIKFLKGKSKQGPHTENTPLLRFSPDDSISHMTLHDPSFSMEDESWDGSSMELERRCRLGSEVAGLSRSTSTEKCDPLDNLHLNFTLSSRISLSSVSRGS</sequence>